<dbReference type="GO" id="GO:0030170">
    <property type="term" value="F:pyridoxal phosphate binding"/>
    <property type="evidence" value="ECO:0007669"/>
    <property type="project" value="InterPro"/>
</dbReference>
<dbReference type="GO" id="GO:0006538">
    <property type="term" value="P:L-glutamate catabolic process"/>
    <property type="evidence" value="ECO:0007669"/>
    <property type="project" value="TreeGrafter"/>
</dbReference>
<dbReference type="Proteomes" id="UP000324585">
    <property type="component" value="Unassembled WGS sequence"/>
</dbReference>
<evidence type="ECO:0000256" key="1">
    <source>
        <dbReference type="ARBA" id="ARBA00001933"/>
    </source>
</evidence>
<comment type="catalytic activity">
    <reaction evidence="6 9">
        <text>L-glutamate + H(+) = 4-aminobutanoate + CO2</text>
        <dbReference type="Rhea" id="RHEA:17785"/>
        <dbReference type="ChEBI" id="CHEBI:15378"/>
        <dbReference type="ChEBI" id="CHEBI:16526"/>
        <dbReference type="ChEBI" id="CHEBI:29985"/>
        <dbReference type="ChEBI" id="CHEBI:59888"/>
        <dbReference type="EC" id="4.1.1.15"/>
    </reaction>
</comment>
<keyword evidence="12" id="KW-1185">Reference proteome</keyword>
<sequence length="603" mass="68140">MDDKGRAMIPPTSLDGGANTEELVRELKTRIYELESRVAMGEQTYYASDLARCPVVSRDEPVFPQRGMPSRFARQIIEDYHAMDCNERLNTSSYVNVVFEPDEEAVAALGMRINIADQTVYPVTFEVHDHVVNMIAHLWNAPRDSKVFVETGVHAGAGTVGSTEACLLAGLALKFRWRAWYRAKHGLSEAEVRREYPNIVISSMYQAAWEKLFRYMDIEPRLIHPTHKTMTISGDQVESMVDDHTIGVVCIMGNHYSGHYDPVWEVNDVLERMNKEKGWQIGIHVDAASGGFIAPFQKGLQPWDFRLKNVLSISASGHKFGESVCGTGWVVWRAKEDLSEHIAISVSYLGGNADSYTLNFSRPASGIMVQFYKILRMGHQGYANKAANQMETARVLRERLRSMTYRGKPRFVLLDYGDHFCLPVVAAMLNPELSLPYDDIDLQHTISDDYWYVSGYRMQYHNPMTEEAVPLFTDIAGEQSMFRVVVKSNMTMEMALCLGNVIERACGWLDGHLVDEQLSMFERDLKELRFELEEENLPEKAEEVRLLEKQSTALSSQMSTATRAPGIRRRDTLGVQGLHRSATSATRGSFKRTGTARVAHAPC</sequence>
<evidence type="ECO:0000256" key="4">
    <source>
        <dbReference type="ARBA" id="ARBA00022898"/>
    </source>
</evidence>
<dbReference type="GO" id="GO:0005829">
    <property type="term" value="C:cytosol"/>
    <property type="evidence" value="ECO:0007669"/>
    <property type="project" value="TreeGrafter"/>
</dbReference>
<dbReference type="OMA" id="PCTETRY"/>
<feature type="modified residue" description="N6-(pyridoxal phosphate)lysine" evidence="7">
    <location>
        <position position="319"/>
    </location>
</feature>
<evidence type="ECO:0000256" key="6">
    <source>
        <dbReference type="ARBA" id="ARBA00048868"/>
    </source>
</evidence>
<dbReference type="InterPro" id="IPR015421">
    <property type="entry name" value="PyrdxlP-dep_Trfase_major"/>
</dbReference>
<dbReference type="InterPro" id="IPR010107">
    <property type="entry name" value="Glutamate_decarboxylase"/>
</dbReference>
<accession>A0A5J4YZF3</accession>
<dbReference type="Gene3D" id="3.40.640.10">
    <property type="entry name" value="Type I PLP-dependent aspartate aminotransferase-like (Major domain)"/>
    <property type="match status" value="1"/>
</dbReference>
<evidence type="ECO:0000256" key="3">
    <source>
        <dbReference type="ARBA" id="ARBA00012421"/>
    </source>
</evidence>
<dbReference type="GO" id="GO:0004351">
    <property type="term" value="F:glutamate decarboxylase activity"/>
    <property type="evidence" value="ECO:0007669"/>
    <property type="project" value="UniProtKB-EC"/>
</dbReference>
<reference evidence="12" key="1">
    <citation type="journal article" date="2019" name="Nat. Commun.">
        <title>Expansion of phycobilisome linker gene families in mesophilic red algae.</title>
        <authorList>
            <person name="Lee J."/>
            <person name="Kim D."/>
            <person name="Bhattacharya D."/>
            <person name="Yoon H.S."/>
        </authorList>
    </citation>
    <scope>NUCLEOTIDE SEQUENCE [LARGE SCALE GENOMIC DNA]</scope>
    <source>
        <strain evidence="12">CCMP 1328</strain>
    </source>
</reference>
<keyword evidence="4 7" id="KW-0663">Pyridoxal phosphate</keyword>
<dbReference type="OrthoDB" id="5152799at2759"/>
<keyword evidence="9" id="KW-0210">Decarboxylase</keyword>
<dbReference type="InterPro" id="IPR002129">
    <property type="entry name" value="PyrdxlP-dep_de-COase"/>
</dbReference>
<name>A0A5J4YZF3_PORPP</name>
<evidence type="ECO:0000313" key="12">
    <source>
        <dbReference type="Proteomes" id="UP000324585"/>
    </source>
</evidence>
<evidence type="ECO:0000313" key="11">
    <source>
        <dbReference type="EMBL" id="KAA8497031.1"/>
    </source>
</evidence>
<gene>
    <name evidence="11" type="ORF">FVE85_0760</name>
</gene>
<dbReference type="EC" id="4.1.1.15" evidence="3 9"/>
<dbReference type="Gene3D" id="3.90.1150.160">
    <property type="match status" value="1"/>
</dbReference>
<evidence type="ECO:0000256" key="9">
    <source>
        <dbReference type="RuleBase" id="RU361171"/>
    </source>
</evidence>
<dbReference type="PANTHER" id="PTHR43321">
    <property type="entry name" value="GLUTAMATE DECARBOXYLASE"/>
    <property type="match status" value="1"/>
</dbReference>
<organism evidence="11 12">
    <name type="scientific">Porphyridium purpureum</name>
    <name type="common">Red alga</name>
    <name type="synonym">Porphyridium cruentum</name>
    <dbReference type="NCBI Taxonomy" id="35688"/>
    <lineage>
        <taxon>Eukaryota</taxon>
        <taxon>Rhodophyta</taxon>
        <taxon>Bangiophyceae</taxon>
        <taxon>Porphyridiales</taxon>
        <taxon>Porphyridiaceae</taxon>
        <taxon>Porphyridium</taxon>
    </lineage>
</organism>
<evidence type="ECO:0000256" key="5">
    <source>
        <dbReference type="ARBA" id="ARBA00023239"/>
    </source>
</evidence>
<protein>
    <recommendedName>
        <fullName evidence="3 9">Glutamate decarboxylase</fullName>
        <ecNumber evidence="3 9">4.1.1.15</ecNumber>
    </recommendedName>
</protein>
<dbReference type="Pfam" id="PF00282">
    <property type="entry name" value="Pyridoxal_deC"/>
    <property type="match status" value="1"/>
</dbReference>
<comment type="cofactor">
    <cofactor evidence="1 7 8">
        <name>pyridoxal 5'-phosphate</name>
        <dbReference type="ChEBI" id="CHEBI:597326"/>
    </cofactor>
</comment>
<evidence type="ECO:0000256" key="10">
    <source>
        <dbReference type="SAM" id="MobiDB-lite"/>
    </source>
</evidence>
<comment type="caution">
    <text evidence="11">The sequence shown here is derived from an EMBL/GenBank/DDBJ whole genome shotgun (WGS) entry which is preliminary data.</text>
</comment>
<keyword evidence="5 8" id="KW-0456">Lyase</keyword>
<dbReference type="PANTHER" id="PTHR43321:SF3">
    <property type="entry name" value="GLUTAMATE DECARBOXYLASE"/>
    <property type="match status" value="1"/>
</dbReference>
<proteinExistence type="inferred from homology"/>
<dbReference type="SUPFAM" id="SSF53383">
    <property type="entry name" value="PLP-dependent transferases"/>
    <property type="match status" value="1"/>
</dbReference>
<evidence type="ECO:0000256" key="8">
    <source>
        <dbReference type="RuleBase" id="RU000382"/>
    </source>
</evidence>
<evidence type="ECO:0000256" key="7">
    <source>
        <dbReference type="PIRSR" id="PIRSR602129-50"/>
    </source>
</evidence>
<feature type="region of interest" description="Disordered" evidence="10">
    <location>
        <begin position="584"/>
        <end position="603"/>
    </location>
</feature>
<evidence type="ECO:0000256" key="2">
    <source>
        <dbReference type="ARBA" id="ARBA00009533"/>
    </source>
</evidence>
<dbReference type="AlphaFoldDB" id="A0A5J4YZF3"/>
<dbReference type="NCBIfam" id="TIGR01788">
    <property type="entry name" value="Glu-decarb-GAD"/>
    <property type="match status" value="1"/>
</dbReference>
<comment type="similarity">
    <text evidence="2 8">Belongs to the group II decarboxylase family.</text>
</comment>
<dbReference type="InterPro" id="IPR015424">
    <property type="entry name" value="PyrdxlP-dep_Trfase"/>
</dbReference>
<dbReference type="EMBL" id="VRMN01000002">
    <property type="protein sequence ID" value="KAA8497031.1"/>
    <property type="molecule type" value="Genomic_DNA"/>
</dbReference>